<feature type="compositionally biased region" description="Low complexity" evidence="6">
    <location>
        <begin position="1387"/>
        <end position="1397"/>
    </location>
</feature>
<evidence type="ECO:0000259" key="9">
    <source>
        <dbReference type="Pfam" id="PF12821"/>
    </source>
</evidence>
<feature type="compositionally biased region" description="Polar residues" evidence="6">
    <location>
        <begin position="1374"/>
        <end position="1386"/>
    </location>
</feature>
<feature type="compositionally biased region" description="Gly residues" evidence="6">
    <location>
        <begin position="906"/>
        <end position="922"/>
    </location>
</feature>
<feature type="compositionally biased region" description="Polar residues" evidence="6">
    <location>
        <begin position="124"/>
        <end position="139"/>
    </location>
</feature>
<feature type="region of interest" description="Disordered" evidence="6">
    <location>
        <begin position="1232"/>
        <end position="1309"/>
    </location>
</feature>
<keyword evidence="3 7" id="KW-1133">Transmembrane helix</keyword>
<comment type="caution">
    <text evidence="10">The sequence shown here is derived from an EMBL/GenBank/DDBJ whole genome shotgun (WGS) entry which is preliminary data.</text>
</comment>
<dbReference type="GO" id="GO:0016020">
    <property type="term" value="C:membrane"/>
    <property type="evidence" value="ECO:0007669"/>
    <property type="project" value="UniProtKB-SubCell"/>
</dbReference>
<organism evidence="10 11">
    <name type="scientific">Mycoemilia scoparia</name>
    <dbReference type="NCBI Taxonomy" id="417184"/>
    <lineage>
        <taxon>Eukaryota</taxon>
        <taxon>Fungi</taxon>
        <taxon>Fungi incertae sedis</taxon>
        <taxon>Zoopagomycota</taxon>
        <taxon>Kickxellomycotina</taxon>
        <taxon>Kickxellomycetes</taxon>
        <taxon>Kickxellales</taxon>
        <taxon>Kickxellaceae</taxon>
        <taxon>Mycoemilia</taxon>
    </lineage>
</organism>
<feature type="compositionally biased region" description="Low complexity" evidence="6">
    <location>
        <begin position="673"/>
        <end position="683"/>
    </location>
</feature>
<dbReference type="Proteomes" id="UP001150538">
    <property type="component" value="Unassembled WGS sequence"/>
</dbReference>
<evidence type="ECO:0000313" key="10">
    <source>
        <dbReference type="EMBL" id="KAJ1914697.1"/>
    </source>
</evidence>
<gene>
    <name evidence="10" type="primary">PRM10_1</name>
    <name evidence="10" type="ORF">H4219_004670</name>
</gene>
<feature type="transmembrane region" description="Helical" evidence="7">
    <location>
        <begin position="1599"/>
        <end position="1616"/>
    </location>
</feature>
<feature type="domain" description="Threonine/Serine exporter ThrE" evidence="9">
    <location>
        <begin position="1741"/>
        <end position="1867"/>
    </location>
</feature>
<keyword evidence="11" id="KW-1185">Reference proteome</keyword>
<feature type="transmembrane region" description="Helical" evidence="7">
    <location>
        <begin position="1573"/>
        <end position="1592"/>
    </location>
</feature>
<feature type="compositionally biased region" description="Polar residues" evidence="6">
    <location>
        <begin position="1344"/>
        <end position="1364"/>
    </location>
</feature>
<feature type="region of interest" description="Disordered" evidence="6">
    <location>
        <begin position="1"/>
        <end position="342"/>
    </location>
</feature>
<feature type="transmembrane region" description="Helical" evidence="7">
    <location>
        <begin position="1787"/>
        <end position="1804"/>
    </location>
</feature>
<feature type="transmembrane region" description="Helical" evidence="7">
    <location>
        <begin position="1683"/>
        <end position="1704"/>
    </location>
</feature>
<dbReference type="Pfam" id="PF06738">
    <property type="entry name" value="ThrE"/>
    <property type="match status" value="1"/>
</dbReference>
<feature type="transmembrane region" description="Helical" evidence="7">
    <location>
        <begin position="1636"/>
        <end position="1662"/>
    </location>
</feature>
<feature type="transmembrane region" description="Helical" evidence="7">
    <location>
        <begin position="1846"/>
        <end position="1869"/>
    </location>
</feature>
<evidence type="ECO:0000256" key="6">
    <source>
        <dbReference type="SAM" id="MobiDB-lite"/>
    </source>
</evidence>
<dbReference type="Pfam" id="PF12821">
    <property type="entry name" value="ThrE_2"/>
    <property type="match status" value="1"/>
</dbReference>
<evidence type="ECO:0000313" key="11">
    <source>
        <dbReference type="Proteomes" id="UP001150538"/>
    </source>
</evidence>
<keyword evidence="2 7" id="KW-0812">Transmembrane</keyword>
<feature type="compositionally biased region" description="Pro residues" evidence="6">
    <location>
        <begin position="1425"/>
        <end position="1436"/>
    </location>
</feature>
<proteinExistence type="inferred from homology"/>
<dbReference type="InterPro" id="IPR010619">
    <property type="entry name" value="ThrE-like_N"/>
</dbReference>
<feature type="compositionally biased region" description="Polar residues" evidence="6">
    <location>
        <begin position="567"/>
        <end position="582"/>
    </location>
</feature>
<feature type="compositionally biased region" description="Basic and acidic residues" evidence="6">
    <location>
        <begin position="327"/>
        <end position="342"/>
    </location>
</feature>
<dbReference type="CDD" id="cd22249">
    <property type="entry name" value="UDM1_RNF168_RNF169-like"/>
    <property type="match status" value="1"/>
</dbReference>
<feature type="compositionally biased region" description="Polar residues" evidence="6">
    <location>
        <begin position="202"/>
        <end position="232"/>
    </location>
</feature>
<evidence type="ECO:0000256" key="3">
    <source>
        <dbReference type="ARBA" id="ARBA00022989"/>
    </source>
</evidence>
<feature type="region of interest" description="Disordered" evidence="6">
    <location>
        <begin position="421"/>
        <end position="582"/>
    </location>
</feature>
<feature type="region of interest" description="Disordered" evidence="6">
    <location>
        <begin position="1326"/>
        <end position="1436"/>
    </location>
</feature>
<feature type="domain" description="Threonine/serine exporter-like N-terminal" evidence="8">
    <location>
        <begin position="1466"/>
        <end position="1702"/>
    </location>
</feature>
<feature type="region of interest" description="Disordered" evidence="6">
    <location>
        <begin position="360"/>
        <end position="406"/>
    </location>
</feature>
<feature type="region of interest" description="Disordered" evidence="6">
    <location>
        <begin position="1183"/>
        <end position="1211"/>
    </location>
</feature>
<evidence type="ECO:0000256" key="1">
    <source>
        <dbReference type="ARBA" id="ARBA00004141"/>
    </source>
</evidence>
<dbReference type="PANTHER" id="PTHR31082:SF4">
    <property type="entry name" value="PHEROMONE-REGULATED MEMBRANE PROTEIN 10"/>
    <property type="match status" value="1"/>
</dbReference>
<dbReference type="OrthoDB" id="413008at2759"/>
<evidence type="ECO:0000259" key="8">
    <source>
        <dbReference type="Pfam" id="PF06738"/>
    </source>
</evidence>
<dbReference type="GO" id="GO:0022857">
    <property type="term" value="F:transmembrane transporter activity"/>
    <property type="evidence" value="ECO:0007669"/>
    <property type="project" value="InterPro"/>
</dbReference>
<feature type="compositionally biased region" description="Polar residues" evidence="6">
    <location>
        <begin position="1258"/>
        <end position="1273"/>
    </location>
</feature>
<evidence type="ECO:0000256" key="4">
    <source>
        <dbReference type="ARBA" id="ARBA00023136"/>
    </source>
</evidence>
<feature type="compositionally biased region" description="Polar residues" evidence="6">
    <location>
        <begin position="360"/>
        <end position="398"/>
    </location>
</feature>
<feature type="compositionally biased region" description="Basic and acidic residues" evidence="6">
    <location>
        <begin position="287"/>
        <end position="301"/>
    </location>
</feature>
<feature type="compositionally biased region" description="Low complexity" evidence="6">
    <location>
        <begin position="629"/>
        <end position="638"/>
    </location>
</feature>
<comment type="similarity">
    <text evidence="5">Belongs to the ThrE exporter (TC 2.A.79) family.</text>
</comment>
<feature type="compositionally biased region" description="Gly residues" evidence="6">
    <location>
        <begin position="1196"/>
        <end position="1205"/>
    </location>
</feature>
<comment type="subcellular location">
    <subcellularLocation>
        <location evidence="1">Membrane</location>
        <topology evidence="1">Multi-pass membrane protein</topology>
    </subcellularLocation>
</comment>
<feature type="transmembrane region" description="Helical" evidence="7">
    <location>
        <begin position="1816"/>
        <end position="1834"/>
    </location>
</feature>
<sequence length="1881" mass="199427">MSPAPPSRSDNRKEEERTSNNNSRSPMPPSYMAHQQSSSSSSPATFGDLDPSENTGHGQGHRYPPSPLNPQQHTLLPKTEGSHSSHLSSGRDKSGEAGGSRSKPPLLKSRSTKQPPTQGLGLQITGSNTLPGISITEPTPINRKRPDLPIINPGTQSSQQRSNDADEGNGKKDQQDSRPPVPQTRHQQGLSSLPLSSLRSQAEVSPSTKNPEPATKTTQKYQQQPETSSNKNADMGDSKNYGEGEDDEIERDRKSKILRLFGLSGPQPTATHHSGTNENPGHGQVMQHDDEKGNILVEERNGGGQTPEKYSNAKAGATDVSAADAENGYKEDNSGGSESKWDIARKLTNPLSRLLVNQRLNKISSRSSNANSHAGENNSREGSTASAAAQDNNSTAGSSKEGGFTSALKRTIGTIKAGVNYGSELPTIPEDFHAADAEMAGSESRPPPPPSSARMSPIGRTSTTMQRLRGEEGSGDGASGSNHRSPISRLNNPIHDPRPSDLNSNPNNPPGSSSGAPGGTTTSDPDASGHDGGGEDGESQTHEEIMEELMQPHLQNNEEQPALGNYDANNYETVGTSSTFYPSIPSSNNPGVVHIRMNGAKAAENIVNSLFMGGAGGATGAGSVFRGTPQQQQQQPGQEAISSQELPSTGHDQSQQALDSEKPQTFGSDEKPSSSNQQQQPQSTTIGGGFRVNNVTSAGRGSMSPAGGGPGSAGGSMMGMRMGGFGGGGAGAAAAAPRGIFGHLMNMQRNMAQREAQGYRAQMEAMLKQERERQRQFDKKECERIKKEREMLKREQEQIRKERERQYYLFQAEQQALLQKQLTELQKQQQQQQQQQQHPGGEKLGASSGGPFKSVKFKGKQPATPIAPTTGTAGASASIKAPVRPSQLGKHGGGVPSMTEKELEEGVGGSGGSLFEGKGSGMGRASSEGQIPSRAASAGDLTALPPSSTEEAAKPSTSHGPHIPHISFSRKNSDETQASGKSKLIMKTLGKNPVSGILSMASGVGSTVAHRFHHHHANNQAQSEGGESGLAGSANTLGVSSGGAPGDKHKGPPNRNSWRHNFDLFATPQPKLPHPHTGPLSPGVNRLDPGSSKPSATTRKNFILQRANAAKGSRTSLANKQFIDMFSDGATIAGGDKSIRTKSAENTPLTSPKIGAYAASTITGATSLTPPPQYLPASRSMTNLAEQARRSSGGASTPGGTGTGTGRDRFSVDQNYYPRSLAEVPEMELLQTIPSPHGSRSPSSSSLLIQQHKRPSAVSLQHYHQQRPHSSSGGAIGRQRNDSFVSNMSGGGSSYTSLPSAPATATGFQTTTGSLSPSAAVGYYSQGGGGSSDEGQDYFGYKSAPQSMTHHGSSLYSEPSTIKDTTGGGGYPPQKTTSGSTTMAGNTATPYTTSSTTKAGSFDYDYDHDEKESKYSGGHKDFSPMPTPPPPLPELPPEFDEGQEAMYEDERAILLEHITSILQRQDFLMLMARGFMMFGAPSHRLEANLVAVARRLEIDACFAVLPGMVLIAFGDQDTHSSETHIIRVSQGYDMNRLDKVTAICRQVLKGWMDIRDATYLVEQVLATPPLFPWWVQVLNYGIASFVVAPCFWLGSWKDAGVAGGLGLCVGGLQLLAGRFDTYANLFEFTASVFVSFIATLLQDYICFGITSISGCVMLLPGLGMTLSIVEIASKNIISGAVRLIYSIVSTLIIAYGITTGSHIATALLGRDLENDNVVNKQLESSSGMGNCEGITRWWWFILLPLASVAFNMSLTAHWKQWPLMTLAGCVAFMVSYGLSLVKGLDNLAPALSSLVLGVLCNLYARISHSRSAIEPILGGIVLLVPGSIGLRGLLGYLLNNNHGSEFALTMILTAINIAIGLFLSTLIVFPGGKKHSTLMTF</sequence>
<feature type="compositionally biased region" description="Polar residues" evidence="6">
    <location>
        <begin position="266"/>
        <end position="279"/>
    </location>
</feature>
<feature type="compositionally biased region" description="Basic and acidic residues" evidence="6">
    <location>
        <begin position="9"/>
        <end position="18"/>
    </location>
</feature>
<feature type="compositionally biased region" description="Gly residues" evidence="6">
    <location>
        <begin position="706"/>
        <end position="715"/>
    </location>
</feature>
<dbReference type="InterPro" id="IPR024528">
    <property type="entry name" value="ThrE_2"/>
</dbReference>
<dbReference type="EMBL" id="JANBPU010000184">
    <property type="protein sequence ID" value="KAJ1914697.1"/>
    <property type="molecule type" value="Genomic_DNA"/>
</dbReference>
<evidence type="ECO:0000256" key="2">
    <source>
        <dbReference type="ARBA" id="ARBA00022692"/>
    </source>
</evidence>
<feature type="compositionally biased region" description="Low complexity" evidence="6">
    <location>
        <begin position="190"/>
        <end position="200"/>
    </location>
</feature>
<feature type="region of interest" description="Disordered" evidence="6">
    <location>
        <begin position="1018"/>
        <end position="1083"/>
    </location>
</feature>
<protein>
    <submittedName>
        <fullName evidence="10">Pheromone-regulated protein prm10</fullName>
    </submittedName>
</protein>
<dbReference type="PANTHER" id="PTHR31082">
    <property type="entry name" value="PHEROMONE-REGULATED MEMBRANE PROTEIN 10"/>
    <property type="match status" value="1"/>
</dbReference>
<feature type="compositionally biased region" description="Low complexity" evidence="6">
    <location>
        <begin position="863"/>
        <end position="879"/>
    </location>
</feature>
<feature type="compositionally biased region" description="Low complexity" evidence="6">
    <location>
        <begin position="1234"/>
        <end position="1246"/>
    </location>
</feature>
<feature type="transmembrane region" description="Helical" evidence="7">
    <location>
        <begin position="1737"/>
        <end position="1754"/>
    </location>
</feature>
<feature type="compositionally biased region" description="Polar residues" evidence="6">
    <location>
        <begin position="1282"/>
        <end position="1299"/>
    </location>
</feature>
<feature type="compositionally biased region" description="Basic and acidic residues" evidence="6">
    <location>
        <begin position="527"/>
        <end position="544"/>
    </location>
</feature>
<feature type="compositionally biased region" description="Basic and acidic residues" evidence="6">
    <location>
        <begin position="1408"/>
        <end position="1422"/>
    </location>
</feature>
<feature type="region of interest" description="Disordered" evidence="6">
    <location>
        <begin position="829"/>
        <end position="986"/>
    </location>
</feature>
<feature type="region of interest" description="Disordered" evidence="6">
    <location>
        <begin position="621"/>
        <end position="715"/>
    </location>
</feature>
<dbReference type="InterPro" id="IPR051361">
    <property type="entry name" value="ThrE/Ser_Exporter"/>
</dbReference>
<reference evidence="10" key="1">
    <citation type="submission" date="2022-07" db="EMBL/GenBank/DDBJ databases">
        <title>Phylogenomic reconstructions and comparative analyses of Kickxellomycotina fungi.</title>
        <authorList>
            <person name="Reynolds N.K."/>
            <person name="Stajich J.E."/>
            <person name="Barry K."/>
            <person name="Grigoriev I.V."/>
            <person name="Crous P."/>
            <person name="Smith M.E."/>
        </authorList>
    </citation>
    <scope>NUCLEOTIDE SEQUENCE</scope>
    <source>
        <strain evidence="10">NBRC 100468</strain>
    </source>
</reference>
<keyword evidence="4 7" id="KW-0472">Membrane</keyword>
<evidence type="ECO:0000256" key="5">
    <source>
        <dbReference type="ARBA" id="ARBA00034125"/>
    </source>
</evidence>
<feature type="compositionally biased region" description="Polar residues" evidence="6">
    <location>
        <begin position="640"/>
        <end position="667"/>
    </location>
</feature>
<name>A0A9W8DL51_9FUNG</name>
<feature type="transmembrane region" description="Helical" evidence="7">
    <location>
        <begin position="1761"/>
        <end position="1781"/>
    </location>
</feature>
<feature type="compositionally biased region" description="Polar residues" evidence="6">
    <location>
        <begin position="945"/>
        <end position="959"/>
    </location>
</feature>
<evidence type="ECO:0000256" key="7">
    <source>
        <dbReference type="SAM" id="Phobius"/>
    </source>
</evidence>
<feature type="compositionally biased region" description="Low complexity" evidence="6">
    <location>
        <begin position="500"/>
        <end position="526"/>
    </location>
</feature>
<feature type="compositionally biased region" description="Polar residues" evidence="6">
    <location>
        <begin position="153"/>
        <end position="162"/>
    </location>
</feature>
<feature type="compositionally biased region" description="Polar residues" evidence="6">
    <location>
        <begin position="482"/>
        <end position="491"/>
    </location>
</feature>
<accession>A0A9W8DL51</accession>